<evidence type="ECO:0000256" key="6">
    <source>
        <dbReference type="ARBA" id="ARBA00022979"/>
    </source>
</evidence>
<evidence type="ECO:0000256" key="9">
    <source>
        <dbReference type="ARBA" id="ARBA00023065"/>
    </source>
</evidence>
<feature type="transmembrane region" description="Helical" evidence="14">
    <location>
        <begin position="78"/>
        <end position="97"/>
    </location>
</feature>
<evidence type="ECO:0000256" key="4">
    <source>
        <dbReference type="ARBA" id="ARBA00022692"/>
    </source>
</evidence>
<comment type="subcellular location">
    <subcellularLocation>
        <location evidence="1">Membrane</location>
        <topology evidence="1">Multi-pass membrane protein</topology>
    </subcellularLocation>
</comment>
<keyword evidence="5" id="KW-0769">Symport</keyword>
<dbReference type="GO" id="GO:0005307">
    <property type="term" value="F:choline:sodium symporter activity"/>
    <property type="evidence" value="ECO:0007669"/>
    <property type="project" value="TreeGrafter"/>
</dbReference>
<proteinExistence type="inferred from homology"/>
<feature type="transmembrane region" description="Helical" evidence="14">
    <location>
        <begin position="192"/>
        <end position="212"/>
    </location>
</feature>
<accession>A0A024P8B4</accession>
<keyword evidence="7 14" id="KW-1133">Transmembrane helix</keyword>
<dbReference type="Gene3D" id="1.20.1730.10">
    <property type="entry name" value="Sodium/glucose cotransporter"/>
    <property type="match status" value="1"/>
</dbReference>
<dbReference type="Pfam" id="PF00474">
    <property type="entry name" value="SSF"/>
    <property type="match status" value="1"/>
</dbReference>
<keyword evidence="6" id="KW-0530">Neurotransmitter biosynthesis</keyword>
<keyword evidence="8" id="KW-0915">Sodium</keyword>
<evidence type="ECO:0000313" key="16">
    <source>
        <dbReference type="Proteomes" id="UP000028868"/>
    </source>
</evidence>
<dbReference type="InterPro" id="IPR001734">
    <property type="entry name" value="Na/solute_symporter"/>
</dbReference>
<dbReference type="AlphaFoldDB" id="A0A024P8B4"/>
<keyword evidence="4 14" id="KW-0812">Transmembrane</keyword>
<organism evidence="15 16">
    <name type="scientific">Halobacillus karajensis</name>
    <dbReference type="NCBI Taxonomy" id="195088"/>
    <lineage>
        <taxon>Bacteria</taxon>
        <taxon>Bacillati</taxon>
        <taxon>Bacillota</taxon>
        <taxon>Bacilli</taxon>
        <taxon>Bacillales</taxon>
        <taxon>Bacillaceae</taxon>
        <taxon>Halobacillus</taxon>
    </lineage>
</organism>
<feature type="transmembrane region" description="Helical" evidence="14">
    <location>
        <begin position="365"/>
        <end position="390"/>
    </location>
</feature>
<dbReference type="GO" id="GO:0008292">
    <property type="term" value="P:acetylcholine biosynthetic process"/>
    <property type="evidence" value="ECO:0007669"/>
    <property type="project" value="TreeGrafter"/>
</dbReference>
<feature type="transmembrane region" description="Helical" evidence="14">
    <location>
        <begin position="219"/>
        <end position="238"/>
    </location>
</feature>
<comment type="caution">
    <text evidence="15">The sequence shown here is derived from an EMBL/GenBank/DDBJ whole genome shotgun (WGS) entry which is preliminary data.</text>
</comment>
<evidence type="ECO:0000256" key="1">
    <source>
        <dbReference type="ARBA" id="ARBA00004141"/>
    </source>
</evidence>
<dbReference type="EMBL" id="CCDI010000005">
    <property type="protein sequence ID" value="CDQ25354.1"/>
    <property type="molecule type" value="Genomic_DNA"/>
</dbReference>
<evidence type="ECO:0000256" key="12">
    <source>
        <dbReference type="ARBA" id="ARBA00023201"/>
    </source>
</evidence>
<keyword evidence="3" id="KW-0813">Transport</keyword>
<evidence type="ECO:0000256" key="2">
    <source>
        <dbReference type="ARBA" id="ARBA00006434"/>
    </source>
</evidence>
<keyword evidence="11" id="KW-0325">Glycoprotein</keyword>
<feature type="transmembrane region" description="Helical" evidence="14">
    <location>
        <begin position="411"/>
        <end position="430"/>
    </location>
</feature>
<dbReference type="GO" id="GO:0005886">
    <property type="term" value="C:plasma membrane"/>
    <property type="evidence" value="ECO:0007669"/>
    <property type="project" value="TreeGrafter"/>
</dbReference>
<protein>
    <submittedName>
        <fullName evidence="15">Na(+)/glucose symporter</fullName>
    </submittedName>
</protein>
<dbReference type="InterPro" id="IPR052244">
    <property type="entry name" value="Choline_transporter"/>
</dbReference>
<evidence type="ECO:0000256" key="14">
    <source>
        <dbReference type="SAM" id="Phobius"/>
    </source>
</evidence>
<feature type="transmembrane region" description="Helical" evidence="14">
    <location>
        <begin position="273"/>
        <end position="294"/>
    </location>
</feature>
<evidence type="ECO:0000313" key="15">
    <source>
        <dbReference type="EMBL" id="CDQ25354.1"/>
    </source>
</evidence>
<feature type="transmembrane region" description="Helical" evidence="14">
    <location>
        <begin position="109"/>
        <end position="130"/>
    </location>
</feature>
<feature type="transmembrane region" description="Helical" evidence="14">
    <location>
        <begin position="156"/>
        <end position="180"/>
    </location>
</feature>
<evidence type="ECO:0000256" key="8">
    <source>
        <dbReference type="ARBA" id="ARBA00023053"/>
    </source>
</evidence>
<feature type="transmembrane region" description="Helical" evidence="14">
    <location>
        <begin position="12"/>
        <end position="32"/>
    </location>
</feature>
<reference evidence="15 16" key="2">
    <citation type="submission" date="2014-05" db="EMBL/GenBank/DDBJ databases">
        <title>Draft genome sequence of Halobacillus karajensis HK-03.</title>
        <authorList>
            <person name="Khelaifia S."/>
            <person name="Croce O."/>
            <person name="Lagier J.C."/>
            <person name="Raoult D."/>
        </authorList>
    </citation>
    <scope>NUCLEOTIDE SEQUENCE [LARGE SCALE GENOMIC DNA]</scope>
    <source>
        <strain evidence="15 16">HD-03</strain>
    </source>
</reference>
<comment type="similarity">
    <text evidence="2 13">Belongs to the sodium:solute symporter (SSF) (TC 2.A.21) family.</text>
</comment>
<feature type="transmembrane region" description="Helical" evidence="14">
    <location>
        <begin position="38"/>
        <end position="57"/>
    </location>
</feature>
<evidence type="ECO:0000256" key="3">
    <source>
        <dbReference type="ARBA" id="ARBA00022448"/>
    </source>
</evidence>
<dbReference type="PANTHER" id="PTHR45897">
    <property type="entry name" value="HIGH-AFFINITY CHOLINE TRANSPORTER 1"/>
    <property type="match status" value="1"/>
</dbReference>
<name>A0A024P8B4_9BACI</name>
<feature type="transmembrane region" description="Helical" evidence="14">
    <location>
        <begin position="500"/>
        <end position="522"/>
    </location>
</feature>
<sequence>MQQSKQQQSFFAKNKAAMMLGTLLSIFVLYMAFTNENIQWGGFIAMIFFYALVYYIGAVFASNKSGTLTDMMVANRSLPLGIAMFTMAATWVGGGYVNGTAEFTYSDGLVWAQAPWGYALSLIFGGIFYARKMRRYEFLTIIDPLEQRFGKKMAGVLYIPALLGEMFWSAAILTALGTTFGTILNIDFTTSIVLSGIIAIAYTVAGGMWAVAYTDVFQMAILLIGLILVVPFTLGHVGGIDNAWSNYSAEFGSYANLFPPLNGWEDPAWGNWFWNWIDYALLLIFGGIAWQVYFQRVLSAKNEKTAMWLSITAGIICIIAAVPAVLVGIVGVNMDWASMGIPAPENPAVILPHILRYLTPELVSAIGLGALAAAVMSSMDSSILSASSMASWNVYRPLLKPNASSDQLKKVIKRTIIIVGVGAMIIALNVQSVYTLWYLASDLVYTILFPQLTMALFYKNANLYGSIAGFSTALFLRLGGGEPALGLPSFLPYPMINADGIVLFPFRTLACVAAFIMIFVVSEMTKKKCQPKSLLMPEEREEQKAA</sequence>
<gene>
    <name evidence="15" type="primary">sglT_2</name>
    <name evidence="15" type="ORF">BN983_03685</name>
</gene>
<feature type="transmembrane region" description="Helical" evidence="14">
    <location>
        <begin position="306"/>
        <end position="330"/>
    </location>
</feature>
<evidence type="ECO:0000256" key="13">
    <source>
        <dbReference type="RuleBase" id="RU362091"/>
    </source>
</evidence>
<evidence type="ECO:0000256" key="5">
    <source>
        <dbReference type="ARBA" id="ARBA00022847"/>
    </source>
</evidence>
<dbReference type="PANTHER" id="PTHR45897:SF4">
    <property type="entry name" value="HIGH-AFFINITY CHOLINE TRANSPORTER 1"/>
    <property type="match status" value="1"/>
</dbReference>
<keyword evidence="16" id="KW-1185">Reference proteome</keyword>
<keyword evidence="9" id="KW-0406">Ion transport</keyword>
<evidence type="ECO:0000256" key="11">
    <source>
        <dbReference type="ARBA" id="ARBA00023180"/>
    </source>
</evidence>
<dbReference type="Proteomes" id="UP000028868">
    <property type="component" value="Unassembled WGS sequence"/>
</dbReference>
<dbReference type="CDD" id="cd11474">
    <property type="entry name" value="SLC5sbd_CHT"/>
    <property type="match status" value="1"/>
</dbReference>
<keyword evidence="12" id="KW-0739">Sodium transport</keyword>
<reference evidence="16" key="1">
    <citation type="submission" date="2014-03" db="EMBL/GenBank/DDBJ databases">
        <authorList>
            <person name="Urmite Genomes U."/>
        </authorList>
    </citation>
    <scope>NUCLEOTIDE SEQUENCE [LARGE SCALE GENOMIC DNA]</scope>
    <source>
        <strain evidence="16">HD-03</strain>
    </source>
</reference>
<evidence type="ECO:0000256" key="7">
    <source>
        <dbReference type="ARBA" id="ARBA00022989"/>
    </source>
</evidence>
<evidence type="ECO:0000256" key="10">
    <source>
        <dbReference type="ARBA" id="ARBA00023136"/>
    </source>
</evidence>
<dbReference type="InterPro" id="IPR038377">
    <property type="entry name" value="Na/Glc_symporter_sf"/>
</dbReference>
<dbReference type="PROSITE" id="PS50283">
    <property type="entry name" value="NA_SOLUT_SYMP_3"/>
    <property type="match status" value="1"/>
</dbReference>
<keyword evidence="10 14" id="KW-0472">Membrane</keyword>